<reference evidence="2 3" key="1">
    <citation type="journal article" date="2016" name="Nat. Commun.">
        <title>Thousands of microbial genomes shed light on interconnected biogeochemical processes in an aquifer system.</title>
        <authorList>
            <person name="Anantharaman K."/>
            <person name="Brown C.T."/>
            <person name="Hug L.A."/>
            <person name="Sharon I."/>
            <person name="Castelle C.J."/>
            <person name="Probst A.J."/>
            <person name="Thomas B.C."/>
            <person name="Singh A."/>
            <person name="Wilkins M.J."/>
            <person name="Karaoz U."/>
            <person name="Brodie E.L."/>
            <person name="Williams K.H."/>
            <person name="Hubbard S.S."/>
            <person name="Banfield J.F."/>
        </authorList>
    </citation>
    <scope>NUCLEOTIDE SEQUENCE [LARGE SCALE GENOMIC DNA]</scope>
</reference>
<dbReference type="InterPro" id="IPR001322">
    <property type="entry name" value="Lamin_tail_dom"/>
</dbReference>
<evidence type="ECO:0000313" key="2">
    <source>
        <dbReference type="EMBL" id="OHA90115.1"/>
    </source>
</evidence>
<gene>
    <name evidence="2" type="ORF">A2838_00590</name>
</gene>
<organism evidence="2 3">
    <name type="scientific">Candidatus Zambryskibacteria bacterium RIFCSPHIGHO2_01_FULL_46_25</name>
    <dbReference type="NCBI Taxonomy" id="1802738"/>
    <lineage>
        <taxon>Bacteria</taxon>
        <taxon>Candidatus Zambryskiibacteriota</taxon>
    </lineage>
</organism>
<dbReference type="Gene3D" id="2.60.40.1260">
    <property type="entry name" value="Lamin Tail domain"/>
    <property type="match status" value="1"/>
</dbReference>
<evidence type="ECO:0000259" key="1">
    <source>
        <dbReference type="PROSITE" id="PS51841"/>
    </source>
</evidence>
<dbReference type="PROSITE" id="PS51841">
    <property type="entry name" value="LTD"/>
    <property type="match status" value="1"/>
</dbReference>
<feature type="domain" description="LTD" evidence="1">
    <location>
        <begin position="59"/>
        <end position="203"/>
    </location>
</feature>
<sequence length="297" mass="32826">MRKNLQTGQGVIQGIVVLAVLLVIVFSTSSGDRKLGSINPNGSPFSSSGLLYAPSSDSSRTAAQAQYISIGSGNAAYAYQSYEEYITIDNTGSSAVNLSGWQLRNGKDERPYYSGNILQRFSADVAVLPAFVLEAGGRAVITTGSVGVQTPYKITNFKENICTGYIEALPDYAFTPSLSRNCPRPSDEPGVENLDRECRDFLSYMPSCQTPVFGGKDKFGERCDDCIDGKRLSGVCRAFIKEHYSYRGCLAYHSSDKGFESKNWRIFLGRGWEMWADKYETIELYNTNGQLVDYENY</sequence>
<dbReference type="SUPFAM" id="SSF74853">
    <property type="entry name" value="Lamin A/C globular tail domain"/>
    <property type="match status" value="1"/>
</dbReference>
<dbReference type="EMBL" id="MHVH01000006">
    <property type="protein sequence ID" value="OHA90115.1"/>
    <property type="molecule type" value="Genomic_DNA"/>
</dbReference>
<dbReference type="Pfam" id="PF00932">
    <property type="entry name" value="LTD"/>
    <property type="match status" value="1"/>
</dbReference>
<accession>A0A1G2SYP7</accession>
<proteinExistence type="predicted"/>
<comment type="caution">
    <text evidence="2">The sequence shown here is derived from an EMBL/GenBank/DDBJ whole genome shotgun (WGS) entry which is preliminary data.</text>
</comment>
<evidence type="ECO:0000313" key="3">
    <source>
        <dbReference type="Proteomes" id="UP000178107"/>
    </source>
</evidence>
<protein>
    <recommendedName>
        <fullName evidence="1">LTD domain-containing protein</fullName>
    </recommendedName>
</protein>
<name>A0A1G2SYP7_9BACT</name>
<dbReference type="InterPro" id="IPR036415">
    <property type="entry name" value="Lamin_tail_dom_sf"/>
</dbReference>
<dbReference type="AlphaFoldDB" id="A0A1G2SYP7"/>
<dbReference type="Proteomes" id="UP000178107">
    <property type="component" value="Unassembled WGS sequence"/>
</dbReference>